<evidence type="ECO:0000313" key="2">
    <source>
        <dbReference type="Proteomes" id="UP000297608"/>
    </source>
</evidence>
<proteinExistence type="predicted"/>
<evidence type="ECO:0008006" key="3">
    <source>
        <dbReference type="Google" id="ProtNLM"/>
    </source>
</evidence>
<keyword evidence="2" id="KW-1185">Reference proteome</keyword>
<evidence type="ECO:0000313" key="1">
    <source>
        <dbReference type="EMBL" id="TFB88259.1"/>
    </source>
</evidence>
<protein>
    <recommendedName>
        <fullName evidence="3">DUF892 family protein</fullName>
    </recommendedName>
</protein>
<reference evidence="1 2" key="1">
    <citation type="submission" date="2019-03" db="EMBL/GenBank/DDBJ databases">
        <title>Genomics of glacier-inhabiting Cryobacterium strains.</title>
        <authorList>
            <person name="Liu Q."/>
            <person name="Xin Y.-H."/>
        </authorList>
    </citation>
    <scope>NUCLEOTIDE SEQUENCE [LARGE SCALE GENOMIC DNA]</scope>
    <source>
        <strain evidence="1 2">MDB2-B</strain>
    </source>
</reference>
<name>A0ABY2IH09_9MICO</name>
<dbReference type="EMBL" id="SOFG01000009">
    <property type="protein sequence ID" value="TFB88259.1"/>
    <property type="molecule type" value="Genomic_DNA"/>
</dbReference>
<dbReference type="RefSeq" id="WP_134533562.1">
    <property type="nucleotide sequence ID" value="NZ_SOFG01000009.1"/>
</dbReference>
<comment type="caution">
    <text evidence="1">The sequence shown here is derived from an EMBL/GenBank/DDBJ whole genome shotgun (WGS) entry which is preliminary data.</text>
</comment>
<sequence>MMLPVYLGLLRTSEQVLASSYRQVADGHGAEPDVYHLCQTLAKQCDDHERALAPVIERYGERPDDEPERLHAVGISTTRTGPVGLIRDLQDLYLLASLVDVTWMMVKQAALGLRDDQLIAVVGECEAQIKVQLGWLTTRMKQAAPQALIIA</sequence>
<organism evidence="1 2">
    <name type="scientific">Cryobacterium algoricola</name>
    <dbReference type="NCBI Taxonomy" id="1259183"/>
    <lineage>
        <taxon>Bacteria</taxon>
        <taxon>Bacillati</taxon>
        <taxon>Actinomycetota</taxon>
        <taxon>Actinomycetes</taxon>
        <taxon>Micrococcales</taxon>
        <taxon>Microbacteriaceae</taxon>
        <taxon>Cryobacterium</taxon>
    </lineage>
</organism>
<accession>A0ABY2IH09</accession>
<dbReference type="Proteomes" id="UP000297608">
    <property type="component" value="Unassembled WGS sequence"/>
</dbReference>
<gene>
    <name evidence="1" type="ORF">E3O44_06195</name>
</gene>